<accession>A0A212JSE1</accession>
<dbReference type="InterPro" id="IPR006342">
    <property type="entry name" value="FkbM_mtfrase"/>
</dbReference>
<evidence type="ECO:0000313" key="2">
    <source>
        <dbReference type="EMBL" id="SBW02351.1"/>
    </source>
</evidence>
<organism evidence="2">
    <name type="scientific">uncultured Dysgonomonas sp</name>
    <dbReference type="NCBI Taxonomy" id="206096"/>
    <lineage>
        <taxon>Bacteria</taxon>
        <taxon>Pseudomonadati</taxon>
        <taxon>Bacteroidota</taxon>
        <taxon>Bacteroidia</taxon>
        <taxon>Bacteroidales</taxon>
        <taxon>Dysgonomonadaceae</taxon>
        <taxon>Dysgonomonas</taxon>
        <taxon>environmental samples</taxon>
    </lineage>
</organism>
<feature type="domain" description="Methyltransferase FkbM" evidence="1">
    <location>
        <begin position="196"/>
        <end position="275"/>
    </location>
</feature>
<dbReference type="SUPFAM" id="SSF53335">
    <property type="entry name" value="S-adenosyl-L-methionine-dependent methyltransferases"/>
    <property type="match status" value="1"/>
</dbReference>
<dbReference type="EMBL" id="FLUM01000003">
    <property type="protein sequence ID" value="SBW02351.1"/>
    <property type="molecule type" value="Genomic_DNA"/>
</dbReference>
<name>A0A212JSE1_9BACT</name>
<protein>
    <recommendedName>
        <fullName evidence="1">Methyltransferase FkbM domain-containing protein</fullName>
    </recommendedName>
</protein>
<dbReference type="Pfam" id="PF05050">
    <property type="entry name" value="Methyltransf_21"/>
    <property type="match status" value="1"/>
</dbReference>
<dbReference type="RefSeq" id="WP_296942023.1">
    <property type="nucleotide sequence ID" value="NZ_LT599032.1"/>
</dbReference>
<gene>
    <name evidence="2" type="ORF">KL86DYS1_30274</name>
</gene>
<dbReference type="AlphaFoldDB" id="A0A212JSE1"/>
<reference evidence="2" key="1">
    <citation type="submission" date="2016-04" db="EMBL/GenBank/DDBJ databases">
        <authorList>
            <person name="Evans L.H."/>
            <person name="Alamgir A."/>
            <person name="Owens N."/>
            <person name="Weber N.D."/>
            <person name="Virtaneva K."/>
            <person name="Barbian K."/>
            <person name="Babar A."/>
            <person name="Rosenke K."/>
        </authorList>
    </citation>
    <scope>NUCLEOTIDE SEQUENCE</scope>
    <source>
        <strain evidence="2">86-1</strain>
    </source>
</reference>
<sequence>MVFKRLASITDLYYYKKIRRKRKLDKELYDDNPCWSLRRDMLRYYKARKVEDPELRSAIQYIKKEGTTIFPYSYAEKYDFRDVVVYTDDETTLKYVEYLGYRLYYPIELSDKEIQKIHRNLLIEQDPLSPHCYLSDDFQVGPDDVVLDVGAAEGIFSLSIVNKVRSIILFEVEERWIEALKKTFEPWKEKVRIINRYVSDEDSEETITLDSLAGTFGSDSIFLKLDVEGVEKKALAGAQSILTSDKYHTRAVICTYHKQIDYTELSSLMENLHYRIQTTNGYMFFVHDPDIAPPFFRKAMIRCCK</sequence>
<evidence type="ECO:0000259" key="1">
    <source>
        <dbReference type="Pfam" id="PF05050"/>
    </source>
</evidence>
<dbReference type="InterPro" id="IPR029063">
    <property type="entry name" value="SAM-dependent_MTases_sf"/>
</dbReference>
<proteinExistence type="predicted"/>
<dbReference type="Gene3D" id="3.40.50.150">
    <property type="entry name" value="Vaccinia Virus protein VP39"/>
    <property type="match status" value="2"/>
</dbReference>